<dbReference type="SMART" id="SM00421">
    <property type="entry name" value="HTH_LUXR"/>
    <property type="match status" value="1"/>
</dbReference>
<dbReference type="CDD" id="cd06170">
    <property type="entry name" value="LuxR_C_like"/>
    <property type="match status" value="1"/>
</dbReference>
<feature type="domain" description="HTH luxR-type" evidence="1">
    <location>
        <begin position="739"/>
        <end position="804"/>
    </location>
</feature>
<dbReference type="PANTHER" id="PTHR47691:SF3">
    <property type="entry name" value="HTH-TYPE TRANSCRIPTIONAL REGULATOR RV0890C-RELATED"/>
    <property type="match status" value="1"/>
</dbReference>
<evidence type="ECO:0000313" key="3">
    <source>
        <dbReference type="Proteomes" id="UP000307808"/>
    </source>
</evidence>
<dbReference type="PRINTS" id="PR00038">
    <property type="entry name" value="HTHLUXR"/>
</dbReference>
<dbReference type="Gene3D" id="1.10.10.10">
    <property type="entry name" value="Winged helix-like DNA-binding domain superfamily/Winged helix DNA-binding domain"/>
    <property type="match status" value="1"/>
</dbReference>
<dbReference type="OrthoDB" id="3796539at2"/>
<dbReference type="SUPFAM" id="SSF52540">
    <property type="entry name" value="P-loop containing nucleoside triphosphate hydrolases"/>
    <property type="match status" value="1"/>
</dbReference>
<dbReference type="PROSITE" id="PS50043">
    <property type="entry name" value="HTH_LUXR_2"/>
    <property type="match status" value="1"/>
</dbReference>
<dbReference type="InterPro" id="IPR036388">
    <property type="entry name" value="WH-like_DNA-bd_sf"/>
</dbReference>
<dbReference type="GO" id="GO:0003677">
    <property type="term" value="F:DNA binding"/>
    <property type="evidence" value="ECO:0007669"/>
    <property type="project" value="InterPro"/>
</dbReference>
<dbReference type="InterPro" id="IPR016032">
    <property type="entry name" value="Sig_transdc_resp-reg_C-effctor"/>
</dbReference>
<dbReference type="SUPFAM" id="SSF46894">
    <property type="entry name" value="C-terminal effector domain of the bipartite response regulators"/>
    <property type="match status" value="1"/>
</dbReference>
<dbReference type="PANTHER" id="PTHR47691">
    <property type="entry name" value="REGULATOR-RELATED"/>
    <property type="match status" value="1"/>
</dbReference>
<accession>A0A4U2YI18</accession>
<reference evidence="2 3" key="1">
    <citation type="submission" date="2019-04" db="EMBL/GenBank/DDBJ databases">
        <authorList>
            <person name="Dong K."/>
        </authorList>
    </citation>
    <scope>NUCLEOTIDE SEQUENCE [LARGE SCALE GENOMIC DNA]</scope>
    <source>
        <strain evidence="3">dk3543</strain>
    </source>
</reference>
<dbReference type="SUPFAM" id="SSF48452">
    <property type="entry name" value="TPR-like"/>
    <property type="match status" value="1"/>
</dbReference>
<name>A0A4U2YI18_9ACTN</name>
<comment type="caution">
    <text evidence="2">The sequence shown here is derived from an EMBL/GenBank/DDBJ whole genome shotgun (WGS) entry which is preliminary data.</text>
</comment>
<organism evidence="2 3">
    <name type="scientific">Nocardioides jishulii</name>
    <dbReference type="NCBI Taxonomy" id="2575440"/>
    <lineage>
        <taxon>Bacteria</taxon>
        <taxon>Bacillati</taxon>
        <taxon>Actinomycetota</taxon>
        <taxon>Actinomycetes</taxon>
        <taxon>Propionibacteriales</taxon>
        <taxon>Nocardioidaceae</taxon>
        <taxon>Nocardioides</taxon>
    </lineage>
</organism>
<keyword evidence="3" id="KW-1185">Reference proteome</keyword>
<proteinExistence type="predicted"/>
<evidence type="ECO:0000313" key="2">
    <source>
        <dbReference type="EMBL" id="TKI60698.1"/>
    </source>
</evidence>
<dbReference type="AlphaFoldDB" id="A0A4U2YI18"/>
<dbReference type="InterPro" id="IPR000792">
    <property type="entry name" value="Tscrpt_reg_LuxR_C"/>
</dbReference>
<dbReference type="Pfam" id="PF00196">
    <property type="entry name" value="GerE"/>
    <property type="match status" value="1"/>
</dbReference>
<dbReference type="InterPro" id="IPR027417">
    <property type="entry name" value="P-loop_NTPase"/>
</dbReference>
<dbReference type="Gene3D" id="1.25.40.10">
    <property type="entry name" value="Tetratricopeptide repeat domain"/>
    <property type="match status" value="1"/>
</dbReference>
<dbReference type="PROSITE" id="PS00622">
    <property type="entry name" value="HTH_LUXR_1"/>
    <property type="match status" value="1"/>
</dbReference>
<dbReference type="EMBL" id="SZPY01000004">
    <property type="protein sequence ID" value="TKI60698.1"/>
    <property type="molecule type" value="Genomic_DNA"/>
</dbReference>
<dbReference type="InterPro" id="IPR011990">
    <property type="entry name" value="TPR-like_helical_dom_sf"/>
</dbReference>
<dbReference type="Proteomes" id="UP000307808">
    <property type="component" value="Unassembled WGS sequence"/>
</dbReference>
<sequence>MFSRCTGRERALDGLVDVLSTARWVTVTGPHGCGKTLLVRHATRDLDALWVDAVGLGTADEVLAACVDALDLDRAPGDSLLGSLRRGLDDSGVLLVVDGLEMDDGSLGPVFQEIVEATTQARMVVTSTSQAGQPRERVVRVGPLPVPGKVGPLAGPSLEVFVERVRAAGGQVDLVAHEDEVRRLLRATGGLPLLIEQVAVQCALLGVTGVAPQATLIEAFRGSYDVLPPDAQHCLRRLAHLDSHASIDVLAAVCGIDLAQARDLAAQLVRRNLLEVHADGRFALLAPVRDFVLSRAEEGDRRDSLAGLHRWADAVAPAEDNVGAADAVWLTDFPAMRAAVLTACADPATRDLGYSLANRIFSSLYTCMRARDAVEVLEAALRSGDGPAAIGAQLARRAGIAASEVRGTYEGLWLLDRADEHAQQAPDPTLELARTAAIRAEMHLDAGDFSRAEAEAWRALDLDARGHGANRQAMRTLVDIHVSRAEFPAASSLANQVIRSQGGESELWISLSTRVLMGRTALEQGRLAEAQAFARTAAEESRQLAEDRIRLLAETLLRQIDPSAPITTTERTALPWSVRLPVLLQDARDLLESGDAAKAKWLAADVVALADSSQLGRDAVDARLILAFSLLELGDLTQAAQTFRTVLEQAVAMPMPLRVADVLDGMALVAQAQDQRDGRTLASAAAAVREHHNAAPWGLLAARRPLCARVVPPGWLDAGHLTPLGLRYAKVAHHQADAEDTVLEALTRAEREIADRVADGLTSRQIAEELFVSPRTVDSHLTNIYRKLDINSRARLAAMVADTR</sequence>
<evidence type="ECO:0000259" key="1">
    <source>
        <dbReference type="PROSITE" id="PS50043"/>
    </source>
</evidence>
<dbReference type="Gene3D" id="3.40.50.300">
    <property type="entry name" value="P-loop containing nucleotide triphosphate hydrolases"/>
    <property type="match status" value="1"/>
</dbReference>
<dbReference type="RefSeq" id="WP_137067005.1">
    <property type="nucleotide sequence ID" value="NZ_SZPY01000004.1"/>
</dbReference>
<protein>
    <recommendedName>
        <fullName evidence="1">HTH luxR-type domain-containing protein</fullName>
    </recommendedName>
</protein>
<gene>
    <name evidence="2" type="ORF">FC770_14355</name>
</gene>
<dbReference type="GO" id="GO:0006355">
    <property type="term" value="P:regulation of DNA-templated transcription"/>
    <property type="evidence" value="ECO:0007669"/>
    <property type="project" value="InterPro"/>
</dbReference>